<accession>A0A0H2R7R6</accession>
<proteinExistence type="predicted"/>
<sequence>LTDFPPPPLSEVLQHKIIQNYCKDLDPCNFHESGCAVCGALTQLDLSVPLDGVPLEHLKDFDGKFTRKERKTSADPILPVDGPVINRDCKIVCMECAESVQKRRVPKKSLANGLWLGDVPEVLKGLTFAEKILIARVRINRFAVKVESGLYKTRCNIIAFQNPVPQILET</sequence>
<feature type="non-terminal residue" evidence="2">
    <location>
        <position position="1"/>
    </location>
</feature>
<evidence type="ECO:0000259" key="1">
    <source>
        <dbReference type="Pfam" id="PF20209"/>
    </source>
</evidence>
<dbReference type="Proteomes" id="UP000053477">
    <property type="component" value="Unassembled WGS sequence"/>
</dbReference>
<dbReference type="EMBL" id="KQ086297">
    <property type="protein sequence ID" value="KLO05513.1"/>
    <property type="molecule type" value="Genomic_DNA"/>
</dbReference>
<evidence type="ECO:0000313" key="2">
    <source>
        <dbReference type="EMBL" id="KLO05513.1"/>
    </source>
</evidence>
<dbReference type="InParanoid" id="A0A0H2R7R6"/>
<protein>
    <recommendedName>
        <fullName evidence="1">DUF6570 domain-containing protein</fullName>
    </recommendedName>
</protein>
<feature type="non-terminal residue" evidence="2">
    <location>
        <position position="170"/>
    </location>
</feature>
<organism evidence="2 3">
    <name type="scientific">Schizopora paradoxa</name>
    <dbReference type="NCBI Taxonomy" id="27342"/>
    <lineage>
        <taxon>Eukaryota</taxon>
        <taxon>Fungi</taxon>
        <taxon>Dikarya</taxon>
        <taxon>Basidiomycota</taxon>
        <taxon>Agaricomycotina</taxon>
        <taxon>Agaricomycetes</taxon>
        <taxon>Hymenochaetales</taxon>
        <taxon>Schizoporaceae</taxon>
        <taxon>Schizopora</taxon>
    </lineage>
</organism>
<dbReference type="OrthoDB" id="3202965at2759"/>
<keyword evidence="3" id="KW-1185">Reference proteome</keyword>
<dbReference type="InterPro" id="IPR046700">
    <property type="entry name" value="DUF6570"/>
</dbReference>
<reference evidence="2 3" key="1">
    <citation type="submission" date="2015-04" db="EMBL/GenBank/DDBJ databases">
        <title>Complete genome sequence of Schizopora paradoxa KUC8140, a cosmopolitan wood degrader in East Asia.</title>
        <authorList>
            <consortium name="DOE Joint Genome Institute"/>
            <person name="Min B."/>
            <person name="Park H."/>
            <person name="Jang Y."/>
            <person name="Kim J.-J."/>
            <person name="Kim K.H."/>
            <person name="Pangilinan J."/>
            <person name="Lipzen A."/>
            <person name="Riley R."/>
            <person name="Grigoriev I.V."/>
            <person name="Spatafora J.W."/>
            <person name="Choi I.-G."/>
        </authorList>
    </citation>
    <scope>NUCLEOTIDE SEQUENCE [LARGE SCALE GENOMIC DNA]</scope>
    <source>
        <strain evidence="2 3">KUC8140</strain>
    </source>
</reference>
<dbReference type="Pfam" id="PF20209">
    <property type="entry name" value="DUF6570"/>
    <property type="match status" value="1"/>
</dbReference>
<name>A0A0H2R7R6_9AGAM</name>
<gene>
    <name evidence="2" type="ORF">SCHPADRAFT_800722</name>
</gene>
<feature type="domain" description="DUF6570" evidence="1">
    <location>
        <begin position="102"/>
        <end position="167"/>
    </location>
</feature>
<dbReference type="AlphaFoldDB" id="A0A0H2R7R6"/>
<evidence type="ECO:0000313" key="3">
    <source>
        <dbReference type="Proteomes" id="UP000053477"/>
    </source>
</evidence>